<organism evidence="3">
    <name type="scientific">hydrothermal vent metagenome</name>
    <dbReference type="NCBI Taxonomy" id="652676"/>
    <lineage>
        <taxon>unclassified sequences</taxon>
        <taxon>metagenomes</taxon>
        <taxon>ecological metagenomes</taxon>
    </lineage>
</organism>
<evidence type="ECO:0000256" key="1">
    <source>
        <dbReference type="ARBA" id="ARBA00023002"/>
    </source>
</evidence>
<evidence type="ECO:0000313" key="3">
    <source>
        <dbReference type="EMBL" id="VAV99536.1"/>
    </source>
</evidence>
<dbReference type="InterPro" id="IPR023753">
    <property type="entry name" value="FAD/NAD-binding_dom"/>
</dbReference>
<keyword evidence="1" id="KW-0560">Oxidoreductase</keyword>
<dbReference type="PANTHER" id="PTHR42949:SF3">
    <property type="entry name" value="ANAEROBIC GLYCEROL-3-PHOSPHATE DEHYDROGENASE SUBUNIT B"/>
    <property type="match status" value="1"/>
</dbReference>
<dbReference type="EMBL" id="UOEC01000164">
    <property type="protein sequence ID" value="VAV99536.1"/>
    <property type="molecule type" value="Genomic_DNA"/>
</dbReference>
<gene>
    <name evidence="3" type="ORF">MNBD_ALPHA08-1856</name>
</gene>
<dbReference type="AlphaFoldDB" id="A0A3B0SF09"/>
<dbReference type="PRINTS" id="PR00411">
    <property type="entry name" value="PNDRDTASEI"/>
</dbReference>
<dbReference type="Gene3D" id="3.50.50.60">
    <property type="entry name" value="FAD/NAD(P)-binding domain"/>
    <property type="match status" value="2"/>
</dbReference>
<accession>A0A3B0SF09</accession>
<sequence>MIDVIVIGGGPAGLSAAVALKQAGVSRVVVLEREETAGGIPRHCGHPPFGMREFKRIYTGPQYARRLVEWALAAGVEIQTLTTVVEAMPGAKLLVSSDQGISKMSARRIIYATGTRETPRSARLISGSRPLGVMNTGALQTMVYLKNCKPFERPVIVGTELVSFSAIATCRHMGIKPVAMIEENARITTRLPLGLSAPIMGVPLYKNTRLVAIQGGDRVSGVEVEYADGKRTIDCDGVVLTGKFIPEASLARCGHLKIDAATGAPVTDESGHCSDPTYFAVGNVLKPLKTAGKSWHEGRKTGWLVAEDLVGER</sequence>
<dbReference type="GO" id="GO:0016491">
    <property type="term" value="F:oxidoreductase activity"/>
    <property type="evidence" value="ECO:0007669"/>
    <property type="project" value="UniProtKB-KW"/>
</dbReference>
<dbReference type="InterPro" id="IPR036188">
    <property type="entry name" value="FAD/NAD-bd_sf"/>
</dbReference>
<dbReference type="PANTHER" id="PTHR42949">
    <property type="entry name" value="ANAEROBIC GLYCEROL-3-PHOSPHATE DEHYDROGENASE SUBUNIT B"/>
    <property type="match status" value="1"/>
</dbReference>
<dbReference type="SUPFAM" id="SSF51905">
    <property type="entry name" value="FAD/NAD(P)-binding domain"/>
    <property type="match status" value="1"/>
</dbReference>
<name>A0A3B0SF09_9ZZZZ</name>
<feature type="domain" description="FAD/NAD(P)-binding" evidence="2">
    <location>
        <begin position="3"/>
        <end position="299"/>
    </location>
</feature>
<dbReference type="InterPro" id="IPR051691">
    <property type="entry name" value="Metab_Enz_Cyan_OpOx_G3PDH"/>
</dbReference>
<proteinExistence type="predicted"/>
<evidence type="ECO:0000259" key="2">
    <source>
        <dbReference type="Pfam" id="PF07992"/>
    </source>
</evidence>
<protein>
    <submittedName>
        <fullName evidence="3">Oxidoreductase</fullName>
    </submittedName>
</protein>
<dbReference type="Pfam" id="PF07992">
    <property type="entry name" value="Pyr_redox_2"/>
    <property type="match status" value="1"/>
</dbReference>
<reference evidence="3" key="1">
    <citation type="submission" date="2018-06" db="EMBL/GenBank/DDBJ databases">
        <authorList>
            <person name="Zhirakovskaya E."/>
        </authorList>
    </citation>
    <scope>NUCLEOTIDE SEQUENCE</scope>
</reference>
<dbReference type="PRINTS" id="PR00368">
    <property type="entry name" value="FADPNR"/>
</dbReference>